<dbReference type="InParanoid" id="A0A2J7PC52"/>
<feature type="chain" id="PRO_5014468712" description="Protein TsetseEP domain-containing protein" evidence="1">
    <location>
        <begin position="21"/>
        <end position="257"/>
    </location>
</feature>
<evidence type="ECO:0000313" key="2">
    <source>
        <dbReference type="EMBL" id="PNF13910.1"/>
    </source>
</evidence>
<dbReference type="AlphaFoldDB" id="A0A2J7PC52"/>
<keyword evidence="3" id="KW-1185">Reference proteome</keyword>
<evidence type="ECO:0000256" key="1">
    <source>
        <dbReference type="SAM" id="SignalP"/>
    </source>
</evidence>
<evidence type="ECO:0000313" key="3">
    <source>
        <dbReference type="Proteomes" id="UP000235965"/>
    </source>
</evidence>
<feature type="signal peptide" evidence="1">
    <location>
        <begin position="1"/>
        <end position="20"/>
    </location>
</feature>
<sequence length="257" mass="27290">MASKYISVILALYVVQLAQSAELDKRGLLDSIPLIGPILQDAVDKVTEATTSFTNDALASLGAGVTQAESIVQNYTEQATAVNEAAKGPLESLLQSVIDKIKSIKDNDKQYTQNSTMCLVGQKENAESIVQRAATNIFGCTQAVIQDSVVLFADIQNLNNQGKALAGSVPQEIVTCFSSGVTKILRCMQDLAGTVIARFLLLLSSLLTDAYKLTDQGIHLPANLTQCGVAQILKATAEVGTIITNTGECIKKIAQIS</sequence>
<dbReference type="EMBL" id="NEVH01027067">
    <property type="protein sequence ID" value="PNF13910.1"/>
    <property type="molecule type" value="Genomic_DNA"/>
</dbReference>
<organism evidence="2 3">
    <name type="scientific">Cryptotermes secundus</name>
    <dbReference type="NCBI Taxonomy" id="105785"/>
    <lineage>
        <taxon>Eukaryota</taxon>
        <taxon>Metazoa</taxon>
        <taxon>Ecdysozoa</taxon>
        <taxon>Arthropoda</taxon>
        <taxon>Hexapoda</taxon>
        <taxon>Insecta</taxon>
        <taxon>Pterygota</taxon>
        <taxon>Neoptera</taxon>
        <taxon>Polyneoptera</taxon>
        <taxon>Dictyoptera</taxon>
        <taxon>Blattodea</taxon>
        <taxon>Blattoidea</taxon>
        <taxon>Termitoidae</taxon>
        <taxon>Kalotermitidae</taxon>
        <taxon>Cryptotermitinae</taxon>
        <taxon>Cryptotermes</taxon>
    </lineage>
</organism>
<dbReference type="Proteomes" id="UP000235965">
    <property type="component" value="Unassembled WGS sequence"/>
</dbReference>
<evidence type="ECO:0008006" key="4">
    <source>
        <dbReference type="Google" id="ProtNLM"/>
    </source>
</evidence>
<keyword evidence="1" id="KW-0732">Signal</keyword>
<accession>A0A2J7PC52</accession>
<dbReference type="OrthoDB" id="10392252at2759"/>
<comment type="caution">
    <text evidence="2">The sequence shown here is derived from an EMBL/GenBank/DDBJ whole genome shotgun (WGS) entry which is preliminary data.</text>
</comment>
<protein>
    <recommendedName>
        <fullName evidence="4">Protein TsetseEP domain-containing protein</fullName>
    </recommendedName>
</protein>
<reference evidence="2 3" key="1">
    <citation type="submission" date="2017-12" db="EMBL/GenBank/DDBJ databases">
        <title>Hemimetabolous genomes reveal molecular basis of termite eusociality.</title>
        <authorList>
            <person name="Harrison M.C."/>
            <person name="Jongepier E."/>
            <person name="Robertson H.M."/>
            <person name="Arning N."/>
            <person name="Bitard-Feildel T."/>
            <person name="Chao H."/>
            <person name="Childers C.P."/>
            <person name="Dinh H."/>
            <person name="Doddapaneni H."/>
            <person name="Dugan S."/>
            <person name="Gowin J."/>
            <person name="Greiner C."/>
            <person name="Han Y."/>
            <person name="Hu H."/>
            <person name="Hughes D.S.T."/>
            <person name="Huylmans A.-K."/>
            <person name="Kemena C."/>
            <person name="Kremer L.P.M."/>
            <person name="Lee S.L."/>
            <person name="Lopez-Ezquerra A."/>
            <person name="Mallet L."/>
            <person name="Monroy-Kuhn J.M."/>
            <person name="Moser A."/>
            <person name="Murali S.C."/>
            <person name="Muzny D.M."/>
            <person name="Otani S."/>
            <person name="Piulachs M.-D."/>
            <person name="Poelchau M."/>
            <person name="Qu J."/>
            <person name="Schaub F."/>
            <person name="Wada-Katsumata A."/>
            <person name="Worley K.C."/>
            <person name="Xie Q."/>
            <person name="Ylla G."/>
            <person name="Poulsen M."/>
            <person name="Gibbs R.A."/>
            <person name="Schal C."/>
            <person name="Richards S."/>
            <person name="Belles X."/>
            <person name="Korb J."/>
            <person name="Bornberg-Bauer E."/>
        </authorList>
    </citation>
    <scope>NUCLEOTIDE SEQUENCE [LARGE SCALE GENOMIC DNA]</scope>
    <source>
        <tissue evidence="2">Whole body</tissue>
    </source>
</reference>
<proteinExistence type="predicted"/>
<gene>
    <name evidence="2" type="ORF">B7P43_G09844</name>
</gene>
<name>A0A2J7PC52_9NEOP</name>